<dbReference type="PANTHER" id="PTHR46077">
    <property type="entry name" value="E3 UBIQUITIN-PROTEIN LIGASE TOPORS"/>
    <property type="match status" value="1"/>
</dbReference>
<reference evidence="12" key="2">
    <citation type="submission" date="2020-07" db="EMBL/GenBank/DDBJ databases">
        <authorList>
            <person name="Vera ALvarez R."/>
            <person name="Arias-Moreno D.M."/>
            <person name="Jimenez-Jacinto V."/>
            <person name="Jimenez-Bremont J.F."/>
            <person name="Swaminathan K."/>
            <person name="Moose S.P."/>
            <person name="Guerrero-Gonzalez M.L."/>
            <person name="Marino-Ramirez L."/>
            <person name="Landsman D."/>
            <person name="Rodriguez-Kessler M."/>
            <person name="Delgado-Sanchez P."/>
        </authorList>
    </citation>
    <scope>NUCLEOTIDE SEQUENCE</scope>
    <source>
        <tissue evidence="12">Cladode</tissue>
    </source>
</reference>
<dbReference type="Pfam" id="PF13639">
    <property type="entry name" value="zf-RING_2"/>
    <property type="match status" value="1"/>
</dbReference>
<evidence type="ECO:0000256" key="8">
    <source>
        <dbReference type="ARBA" id="ARBA00023163"/>
    </source>
</evidence>
<dbReference type="SMART" id="SM00184">
    <property type="entry name" value="RING"/>
    <property type="match status" value="1"/>
</dbReference>
<keyword evidence="6" id="KW-0862">Zinc</keyword>
<evidence type="ECO:0000256" key="3">
    <source>
        <dbReference type="ARBA" id="ARBA00022679"/>
    </source>
</evidence>
<dbReference type="Gene3D" id="3.30.40.10">
    <property type="entry name" value="Zinc/RING finger domain, C3HC4 (zinc finger)"/>
    <property type="match status" value="1"/>
</dbReference>
<evidence type="ECO:0000313" key="12">
    <source>
        <dbReference type="EMBL" id="MBA4664301.1"/>
    </source>
</evidence>
<evidence type="ECO:0000256" key="4">
    <source>
        <dbReference type="ARBA" id="ARBA00022723"/>
    </source>
</evidence>
<dbReference type="AlphaFoldDB" id="A0A7C9EA95"/>
<dbReference type="InterPro" id="IPR001841">
    <property type="entry name" value="Znf_RING"/>
</dbReference>
<reference evidence="12" key="1">
    <citation type="journal article" date="2013" name="J. Plant Res.">
        <title>Effect of fungi and light on seed germination of three Opuntia species from semiarid lands of central Mexico.</title>
        <authorList>
            <person name="Delgado-Sanchez P."/>
            <person name="Jimenez-Bremont J.F."/>
            <person name="Guerrero-Gonzalez Mde L."/>
            <person name="Flores J."/>
        </authorList>
    </citation>
    <scope>NUCLEOTIDE SEQUENCE</scope>
    <source>
        <tissue evidence="12">Cladode</tissue>
    </source>
</reference>
<sequence>MESSSSSGTSQFPLSHRRHQTLKQPSWSRISDSIKDKTCPICLSHIAGHRPAVIAACFHAYCLACLLRWSKYKRTCPLCNSHIDSYFTAHFFPSSRTVQKHRLPLFRPPPDHSPGRRESDTTPMAVERVLRRTREEINAANRRSRPVPRRRSFRRLGSLNSEEITERILQWRASIYRLGLLAVPFKNRNPSNPNMAMSTSCKEQILQRIEPWIRRELQAILHDPDPTIIVHVAASLYLSSIEKKPRFSDSDDTLLAPLRPFLHEWMTTFWHELRCFAESPYTMETYDEVVEYRKSD</sequence>
<dbReference type="EMBL" id="GISG01223276">
    <property type="protein sequence ID" value="MBA4664301.1"/>
    <property type="molecule type" value="Transcribed_RNA"/>
</dbReference>
<keyword evidence="4" id="KW-0479">Metal-binding</keyword>
<feature type="compositionally biased region" description="Polar residues" evidence="10">
    <location>
        <begin position="1"/>
        <end position="13"/>
    </location>
</feature>
<evidence type="ECO:0000256" key="10">
    <source>
        <dbReference type="SAM" id="MobiDB-lite"/>
    </source>
</evidence>
<accession>A0A7C9EA95</accession>
<proteinExistence type="predicted"/>
<dbReference type="InterPro" id="IPR017907">
    <property type="entry name" value="Znf_RING_CS"/>
</dbReference>
<dbReference type="PROSITE" id="PS50089">
    <property type="entry name" value="ZF_RING_2"/>
    <property type="match status" value="1"/>
</dbReference>
<dbReference type="GO" id="GO:0061630">
    <property type="term" value="F:ubiquitin protein ligase activity"/>
    <property type="evidence" value="ECO:0007669"/>
    <property type="project" value="UniProtKB-EC"/>
</dbReference>
<evidence type="ECO:0000256" key="9">
    <source>
        <dbReference type="PROSITE-ProRule" id="PRU00175"/>
    </source>
</evidence>
<evidence type="ECO:0000256" key="7">
    <source>
        <dbReference type="ARBA" id="ARBA00023015"/>
    </source>
</evidence>
<comment type="catalytic activity">
    <reaction evidence="1">
        <text>S-ubiquitinyl-[E2 ubiquitin-conjugating enzyme]-L-cysteine + [acceptor protein]-L-lysine = [E2 ubiquitin-conjugating enzyme]-L-cysteine + N(6)-ubiquitinyl-[acceptor protein]-L-lysine.</text>
        <dbReference type="EC" id="2.3.2.27"/>
    </reaction>
</comment>
<evidence type="ECO:0000256" key="1">
    <source>
        <dbReference type="ARBA" id="ARBA00000900"/>
    </source>
</evidence>
<evidence type="ECO:0000256" key="6">
    <source>
        <dbReference type="ARBA" id="ARBA00022833"/>
    </source>
</evidence>
<protein>
    <recommendedName>
        <fullName evidence="2">RING-type E3 ubiquitin transferase</fullName>
        <ecNumber evidence="2">2.3.2.27</ecNumber>
    </recommendedName>
</protein>
<feature type="region of interest" description="Disordered" evidence="10">
    <location>
        <begin position="1"/>
        <end position="28"/>
    </location>
</feature>
<evidence type="ECO:0000256" key="5">
    <source>
        <dbReference type="ARBA" id="ARBA00022771"/>
    </source>
</evidence>
<dbReference type="PROSITE" id="PS00518">
    <property type="entry name" value="ZF_RING_1"/>
    <property type="match status" value="1"/>
</dbReference>
<dbReference type="SUPFAM" id="SSF57850">
    <property type="entry name" value="RING/U-box"/>
    <property type="match status" value="1"/>
</dbReference>
<dbReference type="EC" id="2.3.2.27" evidence="2"/>
<feature type="domain" description="RING-type" evidence="11">
    <location>
        <begin position="39"/>
        <end position="80"/>
    </location>
</feature>
<keyword evidence="8" id="KW-0804">Transcription</keyword>
<keyword evidence="5 9" id="KW-0863">Zinc-finger</keyword>
<evidence type="ECO:0000259" key="11">
    <source>
        <dbReference type="PROSITE" id="PS50089"/>
    </source>
</evidence>
<keyword evidence="7" id="KW-0805">Transcription regulation</keyword>
<dbReference type="GO" id="GO:0006513">
    <property type="term" value="P:protein monoubiquitination"/>
    <property type="evidence" value="ECO:0007669"/>
    <property type="project" value="TreeGrafter"/>
</dbReference>
<keyword evidence="3" id="KW-0808">Transferase</keyword>
<dbReference type="GO" id="GO:0008270">
    <property type="term" value="F:zinc ion binding"/>
    <property type="evidence" value="ECO:0007669"/>
    <property type="project" value="UniProtKB-KW"/>
</dbReference>
<dbReference type="GO" id="GO:0000209">
    <property type="term" value="P:protein polyubiquitination"/>
    <property type="evidence" value="ECO:0007669"/>
    <property type="project" value="TreeGrafter"/>
</dbReference>
<evidence type="ECO:0000256" key="2">
    <source>
        <dbReference type="ARBA" id="ARBA00012483"/>
    </source>
</evidence>
<dbReference type="PANTHER" id="PTHR46077:SF1">
    <property type="entry name" value="TOP1 BINDING ARGININE_SERINE RICH PROTEIN, E3 UBIQUITIN LIGASE"/>
    <property type="match status" value="1"/>
</dbReference>
<name>A0A7C9EA95_OPUST</name>
<organism evidence="12">
    <name type="scientific">Opuntia streptacantha</name>
    <name type="common">Prickly pear cactus</name>
    <name type="synonym">Opuntia cardona</name>
    <dbReference type="NCBI Taxonomy" id="393608"/>
    <lineage>
        <taxon>Eukaryota</taxon>
        <taxon>Viridiplantae</taxon>
        <taxon>Streptophyta</taxon>
        <taxon>Embryophyta</taxon>
        <taxon>Tracheophyta</taxon>
        <taxon>Spermatophyta</taxon>
        <taxon>Magnoliopsida</taxon>
        <taxon>eudicotyledons</taxon>
        <taxon>Gunneridae</taxon>
        <taxon>Pentapetalae</taxon>
        <taxon>Caryophyllales</taxon>
        <taxon>Cactineae</taxon>
        <taxon>Cactaceae</taxon>
        <taxon>Opuntioideae</taxon>
        <taxon>Opuntia</taxon>
    </lineage>
</organism>
<dbReference type="InterPro" id="IPR013083">
    <property type="entry name" value="Znf_RING/FYVE/PHD"/>
</dbReference>